<evidence type="ECO:0000256" key="8">
    <source>
        <dbReference type="SAM" id="Phobius"/>
    </source>
</evidence>
<accession>A0A1M5QJG3</accession>
<dbReference type="GO" id="GO:0005886">
    <property type="term" value="C:plasma membrane"/>
    <property type="evidence" value="ECO:0007669"/>
    <property type="project" value="UniProtKB-SubCell"/>
</dbReference>
<dbReference type="Proteomes" id="UP000242520">
    <property type="component" value="Unassembled WGS sequence"/>
</dbReference>
<dbReference type="STRING" id="1123350.SAMN02744040_00973"/>
<keyword evidence="4 8" id="KW-0812">Transmembrane</keyword>
<dbReference type="EMBL" id="FQXH01000008">
    <property type="protein sequence ID" value="SHH13919.1"/>
    <property type="molecule type" value="Genomic_DNA"/>
</dbReference>
<gene>
    <name evidence="10" type="ORF">SAMN02744040_00973</name>
</gene>
<evidence type="ECO:0000256" key="2">
    <source>
        <dbReference type="ARBA" id="ARBA00022475"/>
    </source>
</evidence>
<dbReference type="AlphaFoldDB" id="A0A1M5QJG3"/>
<protein>
    <submittedName>
        <fullName evidence="10">Uncharacterized membrane protein YjjB, DUF3815 family</fullName>
    </submittedName>
</protein>
<evidence type="ECO:0000256" key="4">
    <source>
        <dbReference type="ARBA" id="ARBA00022692"/>
    </source>
</evidence>
<dbReference type="InterPro" id="IPR050539">
    <property type="entry name" value="ThrE_Dicarb/AminoAcid_Exp"/>
</dbReference>
<feature type="transmembrane region" description="Helical" evidence="8">
    <location>
        <begin position="28"/>
        <end position="45"/>
    </location>
</feature>
<sequence length="150" mass="16355">MPLYLHFIYSFMATIGFSIIFNVPKKSLFYASITGSIGWTLYIYMSNITSSAPLSNFISATVIGILGEIFARIDKKPVTVFIIPGIVPLVPGYGMYLTMLNIINNNFYKAAKIGSDTIFVAGAIAMGIILVSSTAKVIKKRKIQNAASKI</sequence>
<evidence type="ECO:0000313" key="10">
    <source>
        <dbReference type="EMBL" id="SHH13919.1"/>
    </source>
</evidence>
<feature type="transmembrane region" description="Helical" evidence="8">
    <location>
        <begin position="6"/>
        <end position="23"/>
    </location>
</feature>
<evidence type="ECO:0000256" key="7">
    <source>
        <dbReference type="ARBA" id="ARBA00034125"/>
    </source>
</evidence>
<evidence type="ECO:0000313" key="11">
    <source>
        <dbReference type="Proteomes" id="UP000242520"/>
    </source>
</evidence>
<feature type="domain" description="Threonine/Serine exporter ThrE" evidence="9">
    <location>
        <begin position="7"/>
        <end position="133"/>
    </location>
</feature>
<keyword evidence="5 8" id="KW-1133">Transmembrane helix</keyword>
<dbReference type="RefSeq" id="WP_072724206.1">
    <property type="nucleotide sequence ID" value="NZ_FQXH01000008.1"/>
</dbReference>
<evidence type="ECO:0000256" key="3">
    <source>
        <dbReference type="ARBA" id="ARBA00022519"/>
    </source>
</evidence>
<dbReference type="PANTHER" id="PTHR34390:SF1">
    <property type="entry name" value="SUCCINATE TRANSPORTER SUBUNIT YJJB-RELATED"/>
    <property type="match status" value="1"/>
</dbReference>
<keyword evidence="11" id="KW-1185">Reference proteome</keyword>
<evidence type="ECO:0000256" key="5">
    <source>
        <dbReference type="ARBA" id="ARBA00022989"/>
    </source>
</evidence>
<comment type="subcellular location">
    <subcellularLocation>
        <location evidence="1">Cell membrane</location>
        <topology evidence="1">Multi-pass membrane protein</topology>
    </subcellularLocation>
</comment>
<keyword evidence="6 8" id="KW-0472">Membrane</keyword>
<reference evidence="11" key="1">
    <citation type="submission" date="2016-11" db="EMBL/GenBank/DDBJ databases">
        <authorList>
            <person name="Varghese N."/>
            <person name="Submissions S."/>
        </authorList>
    </citation>
    <scope>NUCLEOTIDE SEQUENCE [LARGE SCALE GENOMIC DNA]</scope>
    <source>
        <strain evidence="11">DSM 15285</strain>
    </source>
</reference>
<keyword evidence="3" id="KW-0997">Cell inner membrane</keyword>
<dbReference type="OrthoDB" id="9810047at2"/>
<feature type="transmembrane region" description="Helical" evidence="8">
    <location>
        <begin position="118"/>
        <end position="138"/>
    </location>
</feature>
<comment type="similarity">
    <text evidence="7">Belongs to the ThrE exporter (TC 2.A.79) family.</text>
</comment>
<organism evidence="10 11">
    <name type="scientific">Tepidibacter thalassicus DSM 15285</name>
    <dbReference type="NCBI Taxonomy" id="1123350"/>
    <lineage>
        <taxon>Bacteria</taxon>
        <taxon>Bacillati</taxon>
        <taxon>Bacillota</taxon>
        <taxon>Clostridia</taxon>
        <taxon>Peptostreptococcales</taxon>
        <taxon>Peptostreptococcaceae</taxon>
        <taxon>Tepidibacter</taxon>
    </lineage>
</organism>
<dbReference type="InterPro" id="IPR024528">
    <property type="entry name" value="ThrE_2"/>
</dbReference>
<evidence type="ECO:0000256" key="1">
    <source>
        <dbReference type="ARBA" id="ARBA00004651"/>
    </source>
</evidence>
<feature type="transmembrane region" description="Helical" evidence="8">
    <location>
        <begin position="51"/>
        <end position="71"/>
    </location>
</feature>
<feature type="transmembrane region" description="Helical" evidence="8">
    <location>
        <begin position="78"/>
        <end position="98"/>
    </location>
</feature>
<dbReference type="GO" id="GO:0015744">
    <property type="term" value="P:succinate transport"/>
    <property type="evidence" value="ECO:0007669"/>
    <property type="project" value="TreeGrafter"/>
</dbReference>
<name>A0A1M5QJG3_9FIRM</name>
<proteinExistence type="inferred from homology"/>
<evidence type="ECO:0000256" key="6">
    <source>
        <dbReference type="ARBA" id="ARBA00023136"/>
    </source>
</evidence>
<dbReference type="PANTHER" id="PTHR34390">
    <property type="entry name" value="UPF0442 PROTEIN YJJB-RELATED"/>
    <property type="match status" value="1"/>
</dbReference>
<keyword evidence="2" id="KW-1003">Cell membrane</keyword>
<dbReference type="Pfam" id="PF12821">
    <property type="entry name" value="ThrE_2"/>
    <property type="match status" value="1"/>
</dbReference>
<evidence type="ECO:0000259" key="9">
    <source>
        <dbReference type="Pfam" id="PF12821"/>
    </source>
</evidence>